<gene>
    <name evidence="1" type="ORF">CHRIB12_LOCUS17848</name>
</gene>
<protein>
    <submittedName>
        <fullName evidence="1">Uncharacterized protein</fullName>
    </submittedName>
</protein>
<name>A0A916EEM7_9GLOM</name>
<reference evidence="1" key="1">
    <citation type="submission" date="2020-05" db="EMBL/GenBank/DDBJ databases">
        <authorList>
            <person name="Rincon C."/>
            <person name="Sanders R I."/>
            <person name="Robbins C."/>
            <person name="Chaturvedi A."/>
        </authorList>
    </citation>
    <scope>NUCLEOTIDE SEQUENCE</scope>
    <source>
        <strain evidence="1">CHB12</strain>
    </source>
</reference>
<proteinExistence type="predicted"/>
<comment type="caution">
    <text evidence="1">The sequence shown here is derived from an EMBL/GenBank/DDBJ whole genome shotgun (WGS) entry which is preliminary data.</text>
</comment>
<dbReference type="Proteomes" id="UP000684084">
    <property type="component" value="Unassembled WGS sequence"/>
</dbReference>
<dbReference type="AlphaFoldDB" id="A0A916EEM7"/>
<accession>A0A916EEM7</accession>
<sequence>MPILKSTLRLIAPKPQTSVQDSDVIAVLIFTLSEIQKVIVLTTDALTPVIIKENKTGRETQVKWKWFHKLDALFGTRKNHNSGFLVDRFFDDVQ</sequence>
<organism evidence="1 2">
    <name type="scientific">Rhizophagus irregularis</name>
    <dbReference type="NCBI Taxonomy" id="588596"/>
    <lineage>
        <taxon>Eukaryota</taxon>
        <taxon>Fungi</taxon>
        <taxon>Fungi incertae sedis</taxon>
        <taxon>Mucoromycota</taxon>
        <taxon>Glomeromycotina</taxon>
        <taxon>Glomeromycetes</taxon>
        <taxon>Glomerales</taxon>
        <taxon>Glomeraceae</taxon>
        <taxon>Rhizophagus</taxon>
    </lineage>
</organism>
<evidence type="ECO:0000313" key="2">
    <source>
        <dbReference type="Proteomes" id="UP000684084"/>
    </source>
</evidence>
<dbReference type="VEuPathDB" id="FungiDB:RhiirFUN_009283"/>
<evidence type="ECO:0000313" key="1">
    <source>
        <dbReference type="EMBL" id="CAB5382115.1"/>
    </source>
</evidence>
<dbReference type="OrthoDB" id="5600249at2759"/>
<dbReference type="EMBL" id="CAGKOT010000045">
    <property type="protein sequence ID" value="CAB5382115.1"/>
    <property type="molecule type" value="Genomic_DNA"/>
</dbReference>